<proteinExistence type="predicted"/>
<protein>
    <recommendedName>
        <fullName evidence="3">Lipoprotein</fullName>
    </recommendedName>
</protein>
<name>A0ABU9BKL2_9BURK</name>
<accession>A0ABU9BKL2</accession>
<evidence type="ECO:0008006" key="3">
    <source>
        <dbReference type="Google" id="ProtNLM"/>
    </source>
</evidence>
<evidence type="ECO:0000313" key="1">
    <source>
        <dbReference type="EMBL" id="MEK8030033.1"/>
    </source>
</evidence>
<reference evidence="1 2" key="1">
    <citation type="submission" date="2024-04" db="EMBL/GenBank/DDBJ databases">
        <title>Novel species of the genus Ideonella isolated from streams.</title>
        <authorList>
            <person name="Lu H."/>
        </authorList>
    </citation>
    <scope>NUCLEOTIDE SEQUENCE [LARGE SCALE GENOMIC DNA]</scope>
    <source>
        <strain evidence="1 2">DXS29W</strain>
    </source>
</reference>
<dbReference type="PROSITE" id="PS51257">
    <property type="entry name" value="PROKAR_LIPOPROTEIN"/>
    <property type="match status" value="1"/>
</dbReference>
<evidence type="ECO:0000313" key="2">
    <source>
        <dbReference type="Proteomes" id="UP001371218"/>
    </source>
</evidence>
<keyword evidence="2" id="KW-1185">Reference proteome</keyword>
<dbReference type="Proteomes" id="UP001371218">
    <property type="component" value="Unassembled WGS sequence"/>
</dbReference>
<gene>
    <name evidence="1" type="ORF">AACH06_04290</name>
</gene>
<comment type="caution">
    <text evidence="1">The sequence shown here is derived from an EMBL/GenBank/DDBJ whole genome shotgun (WGS) entry which is preliminary data.</text>
</comment>
<sequence>MRSYRRPLMVIAAATAISTLMSACVVVPARGYYRYHYRYYGEAKPAQVVPQAAAPEASRAPTEG</sequence>
<dbReference type="EMBL" id="JBBUTG010000002">
    <property type="protein sequence ID" value="MEK8030033.1"/>
    <property type="molecule type" value="Genomic_DNA"/>
</dbReference>
<dbReference type="RefSeq" id="WP_341424389.1">
    <property type="nucleotide sequence ID" value="NZ_JBBUTG010000002.1"/>
</dbReference>
<organism evidence="1 2">
    <name type="scientific">Ideonella lacteola</name>
    <dbReference type="NCBI Taxonomy" id="2984193"/>
    <lineage>
        <taxon>Bacteria</taxon>
        <taxon>Pseudomonadati</taxon>
        <taxon>Pseudomonadota</taxon>
        <taxon>Betaproteobacteria</taxon>
        <taxon>Burkholderiales</taxon>
        <taxon>Sphaerotilaceae</taxon>
        <taxon>Ideonella</taxon>
    </lineage>
</organism>